<dbReference type="EMBL" id="CP030032">
    <property type="protein sequence ID" value="AWV88941.1"/>
    <property type="molecule type" value="Genomic_DNA"/>
</dbReference>
<dbReference type="Proteomes" id="UP000249799">
    <property type="component" value="Chromosome"/>
</dbReference>
<evidence type="ECO:0000313" key="2">
    <source>
        <dbReference type="Proteomes" id="UP000249799"/>
    </source>
</evidence>
<sequence>MDKNSDLAKDHLGADKEPVWWDWWSENPTEIILVTFILVFFFLLPRTGCGITQVEAQTPAPADQVAQP</sequence>
<keyword evidence="2" id="KW-1185">Reference proteome</keyword>
<organism evidence="1 2">
    <name type="scientific">Bradymonas sediminis</name>
    <dbReference type="NCBI Taxonomy" id="1548548"/>
    <lineage>
        <taxon>Bacteria</taxon>
        <taxon>Deltaproteobacteria</taxon>
        <taxon>Bradymonadales</taxon>
        <taxon>Bradymonadaceae</taxon>
        <taxon>Bradymonas</taxon>
    </lineage>
</organism>
<accession>A0A2Z4FIS9</accession>
<name>A0A2Z4FIS9_9DELT</name>
<proteinExistence type="predicted"/>
<dbReference type="RefSeq" id="WP_111333033.1">
    <property type="nucleotide sequence ID" value="NZ_CP030032.1"/>
</dbReference>
<dbReference type="AlphaFoldDB" id="A0A2Z4FIS9"/>
<protein>
    <submittedName>
        <fullName evidence="1">Uncharacterized protein</fullName>
    </submittedName>
</protein>
<evidence type="ECO:0000313" key="1">
    <source>
        <dbReference type="EMBL" id="AWV88941.1"/>
    </source>
</evidence>
<dbReference type="OrthoDB" id="5519184at2"/>
<gene>
    <name evidence="1" type="ORF">DN745_06135</name>
</gene>
<reference evidence="1 2" key="1">
    <citation type="submission" date="2018-06" db="EMBL/GenBank/DDBJ databases">
        <title>Lujinxingia sediminis gen. nov. sp. nov., a new facultative anaerobic member of the class Deltaproteobacteria, and proposal of Lujinxingaceae fam. nov.</title>
        <authorList>
            <person name="Guo L.-Y."/>
            <person name="Li C.-M."/>
            <person name="Wang S."/>
            <person name="Du Z.-J."/>
        </authorList>
    </citation>
    <scope>NUCLEOTIDE SEQUENCE [LARGE SCALE GENOMIC DNA]</scope>
    <source>
        <strain evidence="1 2">FA350</strain>
    </source>
</reference>
<dbReference type="KEGG" id="bsed:DN745_06135"/>